<proteinExistence type="predicted"/>
<keyword evidence="1" id="KW-1133">Transmembrane helix</keyword>
<feature type="transmembrane region" description="Helical" evidence="1">
    <location>
        <begin position="12"/>
        <end position="29"/>
    </location>
</feature>
<evidence type="ECO:0008006" key="4">
    <source>
        <dbReference type="Google" id="ProtNLM"/>
    </source>
</evidence>
<accession>A0A2M8LAA9</accession>
<feature type="transmembrane region" description="Helical" evidence="1">
    <location>
        <begin position="65"/>
        <end position="85"/>
    </location>
</feature>
<comment type="caution">
    <text evidence="2">The sequence shown here is derived from an EMBL/GenBank/DDBJ whole genome shotgun (WGS) entry which is preliminary data.</text>
</comment>
<dbReference type="Proteomes" id="UP000230959">
    <property type="component" value="Unassembled WGS sequence"/>
</dbReference>
<dbReference type="EMBL" id="PFER01000031">
    <property type="protein sequence ID" value="PJE73552.1"/>
    <property type="molecule type" value="Genomic_DNA"/>
</dbReference>
<feature type="transmembrane region" description="Helical" evidence="1">
    <location>
        <begin position="203"/>
        <end position="222"/>
    </location>
</feature>
<feature type="transmembrane region" description="Helical" evidence="1">
    <location>
        <begin position="41"/>
        <end position="59"/>
    </location>
</feature>
<protein>
    <recommendedName>
        <fullName evidence="4">Protease PrsW</fullName>
    </recommendedName>
</protein>
<evidence type="ECO:0000313" key="3">
    <source>
        <dbReference type="Proteomes" id="UP000230959"/>
    </source>
</evidence>
<dbReference type="InterPro" id="IPR026898">
    <property type="entry name" value="PrsW"/>
</dbReference>
<keyword evidence="1" id="KW-0472">Membrane</keyword>
<dbReference type="Pfam" id="PF13367">
    <property type="entry name" value="PrsW-protease"/>
    <property type="match status" value="1"/>
</dbReference>
<organism evidence="2 3">
    <name type="scientific">Candidatus Terrybacteria bacterium CG10_big_fil_rev_8_21_14_0_10_41_10</name>
    <dbReference type="NCBI Taxonomy" id="1975026"/>
    <lineage>
        <taxon>Bacteria</taxon>
        <taxon>Candidatus Terryibacteriota</taxon>
    </lineage>
</organism>
<feature type="transmembrane region" description="Helical" evidence="1">
    <location>
        <begin position="176"/>
        <end position="197"/>
    </location>
</feature>
<dbReference type="PANTHER" id="PTHR36844">
    <property type="entry name" value="PROTEASE PRSW"/>
    <property type="match status" value="1"/>
</dbReference>
<name>A0A2M8LAA9_9BACT</name>
<evidence type="ECO:0000313" key="2">
    <source>
        <dbReference type="EMBL" id="PJE73552.1"/>
    </source>
</evidence>
<gene>
    <name evidence="2" type="ORF">COV02_02045</name>
</gene>
<feature type="transmembrane region" description="Helical" evidence="1">
    <location>
        <begin position="147"/>
        <end position="169"/>
    </location>
</feature>
<dbReference type="GO" id="GO:0008233">
    <property type="term" value="F:peptidase activity"/>
    <property type="evidence" value="ECO:0007669"/>
    <property type="project" value="InterPro"/>
</dbReference>
<dbReference type="AlphaFoldDB" id="A0A2M8LAA9"/>
<feature type="transmembrane region" description="Helical" evidence="1">
    <location>
        <begin position="106"/>
        <end position="127"/>
    </location>
</feature>
<reference evidence="3" key="1">
    <citation type="submission" date="2017-09" db="EMBL/GenBank/DDBJ databases">
        <title>Depth-based differentiation of microbial function through sediment-hosted aquifers and enrichment of novel symbionts in the deep terrestrial subsurface.</title>
        <authorList>
            <person name="Probst A.J."/>
            <person name="Ladd B."/>
            <person name="Jarett J.K."/>
            <person name="Geller-Mcgrath D.E."/>
            <person name="Sieber C.M.K."/>
            <person name="Emerson J.B."/>
            <person name="Anantharaman K."/>
            <person name="Thomas B.C."/>
            <person name="Malmstrom R."/>
            <person name="Stieglmeier M."/>
            <person name="Klingl A."/>
            <person name="Woyke T."/>
            <person name="Ryan C.M."/>
            <person name="Banfield J.F."/>
        </authorList>
    </citation>
    <scope>NUCLEOTIDE SEQUENCE [LARGE SCALE GENOMIC DNA]</scope>
</reference>
<sequence length="230" mass="25876">MAEQITTANFFYSLLGGFIPSIFWLWFWLKEDKKRPEPRKAIIFTFLAGMAAVPAAIGAEYVVSVYVAASSFVILLIWAFIEEILKFFAAQKTALSKKYYDEPIDAIVYMITAALGFASLENTLFIIKSLSGGEIFDGLDTGGIRFIGAMLLHVATSAIIGASIAFSFFHKNRRLINLFFGILIAGTLHFLFNYFIILSGGQNILKIFMPLWIVIIILIFVFEKIKRIKK</sequence>
<evidence type="ECO:0000256" key="1">
    <source>
        <dbReference type="SAM" id="Phobius"/>
    </source>
</evidence>
<keyword evidence="1" id="KW-0812">Transmembrane</keyword>
<dbReference type="PANTHER" id="PTHR36844:SF1">
    <property type="entry name" value="PROTEASE PRSW"/>
    <property type="match status" value="1"/>
</dbReference>